<feature type="non-terminal residue" evidence="2">
    <location>
        <position position="1"/>
    </location>
</feature>
<feature type="compositionally biased region" description="Basic residues" evidence="1">
    <location>
        <begin position="32"/>
        <end position="44"/>
    </location>
</feature>
<dbReference type="AlphaFoldDB" id="A0A6J4LAJ4"/>
<dbReference type="EC" id="1.1.1.205" evidence="2"/>
<feature type="compositionally biased region" description="Basic residues" evidence="1">
    <location>
        <begin position="1"/>
        <end position="15"/>
    </location>
</feature>
<dbReference type="EMBL" id="CADCUE010000075">
    <property type="protein sequence ID" value="CAA9323696.1"/>
    <property type="molecule type" value="Genomic_DNA"/>
</dbReference>
<gene>
    <name evidence="2" type="ORF">AVDCRST_MAG16-926</name>
</gene>
<feature type="compositionally biased region" description="Low complexity" evidence="1">
    <location>
        <begin position="16"/>
        <end position="31"/>
    </location>
</feature>
<dbReference type="GO" id="GO:0003938">
    <property type="term" value="F:IMP dehydrogenase activity"/>
    <property type="evidence" value="ECO:0007669"/>
    <property type="project" value="UniProtKB-EC"/>
</dbReference>
<accession>A0A6J4LAJ4</accession>
<evidence type="ECO:0000313" key="2">
    <source>
        <dbReference type="EMBL" id="CAA9323696.1"/>
    </source>
</evidence>
<sequence length="130" mass="14811">ARARRHDPRRPHRRPGPLAAAGGPADGQPPGRRGRRARPRRRRAGHPDRARRARSRRRRAGPRPGAGVRPPHPRRGGGRARLGPRQGRRRDGLRRLPPPRHLRGVAGRRRDLRARHRPCLEPGPRERPDL</sequence>
<name>A0A6J4LAJ4_9ACTN</name>
<keyword evidence="2" id="KW-0560">Oxidoreductase</keyword>
<organism evidence="2">
    <name type="scientific">uncultured Frankineae bacterium</name>
    <dbReference type="NCBI Taxonomy" id="437475"/>
    <lineage>
        <taxon>Bacteria</taxon>
        <taxon>Bacillati</taxon>
        <taxon>Actinomycetota</taxon>
        <taxon>Actinomycetes</taxon>
        <taxon>Frankiales</taxon>
        <taxon>environmental samples</taxon>
    </lineage>
</organism>
<protein>
    <submittedName>
        <fullName evidence="2">Inosine-5'-monophosphate dehydrogenase</fullName>
        <ecNumber evidence="2">1.1.1.205</ecNumber>
    </submittedName>
</protein>
<reference evidence="2" key="1">
    <citation type="submission" date="2020-02" db="EMBL/GenBank/DDBJ databases">
        <authorList>
            <person name="Meier V. D."/>
        </authorList>
    </citation>
    <scope>NUCLEOTIDE SEQUENCE</scope>
    <source>
        <strain evidence="2">AVDCRST_MAG16</strain>
    </source>
</reference>
<feature type="non-terminal residue" evidence="2">
    <location>
        <position position="130"/>
    </location>
</feature>
<feature type="region of interest" description="Disordered" evidence="1">
    <location>
        <begin position="1"/>
        <end position="130"/>
    </location>
</feature>
<feature type="compositionally biased region" description="Basic residues" evidence="1">
    <location>
        <begin position="51"/>
        <end position="61"/>
    </location>
</feature>
<feature type="compositionally biased region" description="Basic residues" evidence="1">
    <location>
        <begin position="95"/>
        <end position="117"/>
    </location>
</feature>
<evidence type="ECO:0000256" key="1">
    <source>
        <dbReference type="SAM" id="MobiDB-lite"/>
    </source>
</evidence>
<proteinExistence type="predicted"/>